<keyword evidence="1" id="KW-0489">Methyltransferase</keyword>
<dbReference type="Proteomes" id="UP000612282">
    <property type="component" value="Unassembled WGS sequence"/>
</dbReference>
<dbReference type="PANTHER" id="PTHR43460:SF1">
    <property type="entry name" value="METHYLTRANSFERASE TYPE 11 DOMAIN-CONTAINING PROTEIN"/>
    <property type="match status" value="1"/>
</dbReference>
<accession>A0ABQ3X6C7</accession>
<keyword evidence="1" id="KW-0808">Transferase</keyword>
<name>A0ABQ3X6C7_9ACTN</name>
<dbReference type="PANTHER" id="PTHR43460">
    <property type="entry name" value="METHYLTRANSFERASE"/>
    <property type="match status" value="1"/>
</dbReference>
<dbReference type="GO" id="GO:0032259">
    <property type="term" value="P:methylation"/>
    <property type="evidence" value="ECO:0007669"/>
    <property type="project" value="UniProtKB-KW"/>
</dbReference>
<reference evidence="1 2" key="1">
    <citation type="submission" date="2021-01" db="EMBL/GenBank/DDBJ databases">
        <title>Whole genome shotgun sequence of Actinoplanes couchii NBRC 106145.</title>
        <authorList>
            <person name="Komaki H."/>
            <person name="Tamura T."/>
        </authorList>
    </citation>
    <scope>NUCLEOTIDE SEQUENCE [LARGE SCALE GENOMIC DNA]</scope>
    <source>
        <strain evidence="1 2">NBRC 106145</strain>
    </source>
</reference>
<gene>
    <name evidence="1" type="ORF">Aco03nite_024650</name>
</gene>
<dbReference type="Gene3D" id="3.40.50.150">
    <property type="entry name" value="Vaccinia Virus protein VP39"/>
    <property type="match status" value="1"/>
</dbReference>
<organism evidence="1 2">
    <name type="scientific">Actinoplanes couchii</name>
    <dbReference type="NCBI Taxonomy" id="403638"/>
    <lineage>
        <taxon>Bacteria</taxon>
        <taxon>Bacillati</taxon>
        <taxon>Actinomycetota</taxon>
        <taxon>Actinomycetes</taxon>
        <taxon>Micromonosporales</taxon>
        <taxon>Micromonosporaceae</taxon>
        <taxon>Actinoplanes</taxon>
    </lineage>
</organism>
<dbReference type="InterPro" id="IPR029063">
    <property type="entry name" value="SAM-dependent_MTases_sf"/>
</dbReference>
<dbReference type="EMBL" id="BOMG01000036">
    <property type="protein sequence ID" value="GID54061.1"/>
    <property type="molecule type" value="Genomic_DNA"/>
</dbReference>
<keyword evidence="2" id="KW-1185">Reference proteome</keyword>
<dbReference type="CDD" id="cd02440">
    <property type="entry name" value="AdoMet_MTases"/>
    <property type="match status" value="1"/>
</dbReference>
<evidence type="ECO:0000313" key="1">
    <source>
        <dbReference type="EMBL" id="GID54061.1"/>
    </source>
</evidence>
<comment type="caution">
    <text evidence="1">The sequence shown here is derived from an EMBL/GenBank/DDBJ whole genome shotgun (WGS) entry which is preliminary data.</text>
</comment>
<dbReference type="SUPFAM" id="SSF53335">
    <property type="entry name" value="S-adenosyl-L-methionine-dependent methyltransferases"/>
    <property type="match status" value="1"/>
</dbReference>
<sequence length="284" mass="31212">MDAGSGNRSATVRHRSWKGGGIESLLGIGSRYFRSVRSNRQGEELNAAATGASMTGWEFAWLDGLAVASEPSWSYLELARLLVRRSFSVLDLDTGGGELLAELAPLPPHAVAVETWARNTPAARERLAPFGVPVLTEMPSEENEFDLVLSRHGRLPAADIARLLKPGGTLLTQQVGSDDLAELNTALGAPPPHPRRWDAEVAVNALQAAGLRVTDVREEHPLLTFRDITAVVHHLRTVPWQIRDFTPLRYERELARLTAVIRARGEFAVRAHRFLVQAERSTEA</sequence>
<dbReference type="InterPro" id="IPR052939">
    <property type="entry name" value="23S_rRNA_MeTrnsfrase_RlmA"/>
</dbReference>
<dbReference type="GO" id="GO:0008168">
    <property type="term" value="F:methyltransferase activity"/>
    <property type="evidence" value="ECO:0007669"/>
    <property type="project" value="UniProtKB-KW"/>
</dbReference>
<proteinExistence type="predicted"/>
<protein>
    <submittedName>
        <fullName evidence="1">Methyltransferase type 11</fullName>
    </submittedName>
</protein>
<dbReference type="Pfam" id="PF13489">
    <property type="entry name" value="Methyltransf_23"/>
    <property type="match status" value="1"/>
</dbReference>
<evidence type="ECO:0000313" key="2">
    <source>
        <dbReference type="Proteomes" id="UP000612282"/>
    </source>
</evidence>